<dbReference type="SMART" id="SM00320">
    <property type="entry name" value="WD40"/>
    <property type="match status" value="2"/>
</dbReference>
<evidence type="ECO:0000313" key="7">
    <source>
        <dbReference type="Proteomes" id="UP001642484"/>
    </source>
</evidence>
<feature type="region of interest" description="Disordered" evidence="5">
    <location>
        <begin position="1"/>
        <end position="32"/>
    </location>
</feature>
<reference evidence="6 7" key="1">
    <citation type="submission" date="2024-02" db="EMBL/GenBank/DDBJ databases">
        <authorList>
            <person name="Chen Y."/>
            <person name="Shah S."/>
            <person name="Dougan E. K."/>
            <person name="Thang M."/>
            <person name="Chan C."/>
        </authorList>
    </citation>
    <scope>NUCLEOTIDE SEQUENCE [LARGE SCALE GENOMIC DNA]</scope>
</reference>
<keyword evidence="1 4" id="KW-0853">WD repeat</keyword>
<dbReference type="InterPro" id="IPR015943">
    <property type="entry name" value="WD40/YVTN_repeat-like_dom_sf"/>
</dbReference>
<accession>A0ABP0PBU7</accession>
<dbReference type="Gene3D" id="2.130.10.10">
    <property type="entry name" value="YVTN repeat-like/Quinoprotein amine dehydrogenase"/>
    <property type="match status" value="2"/>
</dbReference>
<dbReference type="Pfam" id="PF00400">
    <property type="entry name" value="WD40"/>
    <property type="match status" value="1"/>
</dbReference>
<dbReference type="InterPro" id="IPR040132">
    <property type="entry name" value="Tex1/THOC3"/>
</dbReference>
<dbReference type="EMBL" id="CAXAMN010022862">
    <property type="protein sequence ID" value="CAK9073259.1"/>
    <property type="molecule type" value="Genomic_DNA"/>
</dbReference>
<comment type="caution">
    <text evidence="6">The sequence shown here is derived from an EMBL/GenBank/DDBJ whole genome shotgun (WGS) entry which is preliminary data.</text>
</comment>
<dbReference type="InterPro" id="IPR001680">
    <property type="entry name" value="WD40_rpt"/>
</dbReference>
<evidence type="ECO:0000256" key="1">
    <source>
        <dbReference type="ARBA" id="ARBA00022574"/>
    </source>
</evidence>
<dbReference type="SUPFAM" id="SSF50978">
    <property type="entry name" value="WD40 repeat-like"/>
    <property type="match status" value="1"/>
</dbReference>
<organism evidence="6 7">
    <name type="scientific">Durusdinium trenchii</name>
    <dbReference type="NCBI Taxonomy" id="1381693"/>
    <lineage>
        <taxon>Eukaryota</taxon>
        <taxon>Sar</taxon>
        <taxon>Alveolata</taxon>
        <taxon>Dinophyceae</taxon>
        <taxon>Suessiales</taxon>
        <taxon>Symbiodiniaceae</taxon>
        <taxon>Durusdinium</taxon>
    </lineage>
</organism>
<feature type="repeat" description="WD" evidence="4">
    <location>
        <begin position="357"/>
        <end position="389"/>
    </location>
</feature>
<gene>
    <name evidence="6" type="ORF">CCMP2556_LOCUS36051</name>
</gene>
<sequence length="514" mass="57401">MTLPASHVDLDDLDPVSDDEVPPDENDDAMGTTMLSGVDGLDGSASDLRVELAVPQEVEDIPAPLLVEADAQLDMSQHALEMDYDDEVLQIGELTDPWIDPDHAEQARLGPARARLMSDQSTSQGVGRFDSLDHVWKRISCQDARMEKAFGITDGEDRMDRDREAENEVKKDYVRGFKRSGVYAMDWAGDKLLVAAKEGPGLRLHDVERGEEERTWSGEWMSIRTDPNNPFLAAGVDWRGKFKLFDTRHASQSVFDVDLKKTSPSMKDFLYLCWSPDSTNIALSNRADHIYCLHLKMVKAKENNSLRLGSSKMNMNIEVNQMVYSPSGDSLWVATGGTPGKLQIFPSNSLQTPERSVVAHNWTAISLARDPTGKYICSGGADGLITVWEPRQPLCLRCFLHPGQVISNVDFNYQGSLIAWGTGAGERSLTLMGANTAIPYYQDLTPATVTQLRWHSSKNVLAYSLNASQMSDDRPQRDRRGYSKDTPIIQLLKARNRRSKWLVLRSIRIVHAGY</sequence>
<dbReference type="PROSITE" id="PS50082">
    <property type="entry name" value="WD_REPEATS_2"/>
    <property type="match status" value="1"/>
</dbReference>
<dbReference type="PANTHER" id="PTHR22839:SF0">
    <property type="entry name" value="THO COMPLEX SUBUNIT 3"/>
    <property type="match status" value="1"/>
</dbReference>
<evidence type="ECO:0000256" key="3">
    <source>
        <dbReference type="ARBA" id="ARBA00046343"/>
    </source>
</evidence>
<dbReference type="PANTHER" id="PTHR22839">
    <property type="entry name" value="THO COMPLEX SUBUNIT 3 THO3"/>
    <property type="match status" value="1"/>
</dbReference>
<comment type="similarity">
    <text evidence="3">Belongs to the THOC3 family.</text>
</comment>
<evidence type="ECO:0000256" key="4">
    <source>
        <dbReference type="PROSITE-ProRule" id="PRU00221"/>
    </source>
</evidence>
<keyword evidence="2" id="KW-0677">Repeat</keyword>
<proteinExistence type="inferred from homology"/>
<dbReference type="Proteomes" id="UP001642484">
    <property type="component" value="Unassembled WGS sequence"/>
</dbReference>
<evidence type="ECO:0000256" key="5">
    <source>
        <dbReference type="SAM" id="MobiDB-lite"/>
    </source>
</evidence>
<dbReference type="PROSITE" id="PS50294">
    <property type="entry name" value="WD_REPEATS_REGION"/>
    <property type="match status" value="1"/>
</dbReference>
<name>A0ABP0PBU7_9DINO</name>
<keyword evidence="7" id="KW-1185">Reference proteome</keyword>
<protein>
    <submittedName>
        <fullName evidence="6">Uncharacterized protein</fullName>
    </submittedName>
</protein>
<dbReference type="InterPro" id="IPR036322">
    <property type="entry name" value="WD40_repeat_dom_sf"/>
</dbReference>
<feature type="compositionally biased region" description="Acidic residues" evidence="5">
    <location>
        <begin position="11"/>
        <end position="28"/>
    </location>
</feature>
<evidence type="ECO:0000256" key="2">
    <source>
        <dbReference type="ARBA" id="ARBA00022737"/>
    </source>
</evidence>
<evidence type="ECO:0000313" key="6">
    <source>
        <dbReference type="EMBL" id="CAK9073259.1"/>
    </source>
</evidence>